<dbReference type="AlphaFoldDB" id="A0AAV2HFF9"/>
<evidence type="ECO:0000313" key="3">
    <source>
        <dbReference type="EMBL" id="CAL1531479.1"/>
    </source>
</evidence>
<feature type="transmembrane region" description="Helical" evidence="2">
    <location>
        <begin position="79"/>
        <end position="107"/>
    </location>
</feature>
<organism evidence="3 4">
    <name type="scientific">Lymnaea stagnalis</name>
    <name type="common">Great pond snail</name>
    <name type="synonym">Helix stagnalis</name>
    <dbReference type="NCBI Taxonomy" id="6523"/>
    <lineage>
        <taxon>Eukaryota</taxon>
        <taxon>Metazoa</taxon>
        <taxon>Spiralia</taxon>
        <taxon>Lophotrochozoa</taxon>
        <taxon>Mollusca</taxon>
        <taxon>Gastropoda</taxon>
        <taxon>Heterobranchia</taxon>
        <taxon>Euthyneura</taxon>
        <taxon>Panpulmonata</taxon>
        <taxon>Hygrophila</taxon>
        <taxon>Lymnaeoidea</taxon>
        <taxon>Lymnaeidae</taxon>
        <taxon>Lymnaea</taxon>
    </lineage>
</organism>
<proteinExistence type="predicted"/>
<keyword evidence="2" id="KW-0472">Membrane</keyword>
<gene>
    <name evidence="3" type="ORF">GSLYS_00005574001</name>
</gene>
<keyword evidence="2" id="KW-1133">Transmembrane helix</keyword>
<dbReference type="EMBL" id="CAXITT010000090">
    <property type="protein sequence ID" value="CAL1531479.1"/>
    <property type="molecule type" value="Genomic_DNA"/>
</dbReference>
<evidence type="ECO:0000256" key="1">
    <source>
        <dbReference type="SAM" id="MobiDB-lite"/>
    </source>
</evidence>
<reference evidence="3 4" key="1">
    <citation type="submission" date="2024-04" db="EMBL/GenBank/DDBJ databases">
        <authorList>
            <consortium name="Genoscope - CEA"/>
            <person name="William W."/>
        </authorList>
    </citation>
    <scope>NUCLEOTIDE SEQUENCE [LARGE SCALE GENOMIC DNA]</scope>
</reference>
<sequence>MCLFRIIYWHIILTVLTVYRYYFAQIVFMIFTEASSLCGSCSDSDSLYNLFDSYSNYKTKYCPFGCCGTSDHQHCCYNVGIIAAVIVGVVVCIVAVVTIICCCFFYSCRERPQTCGPTPAKTCGPTPAKTSGPTPAKTCSPTPGIKQKTRQTMNPNALPPTPSIVSSSNNHQQASLGMPPVHQPFASHGGVGSPGDRTLPSEQDNAFECSSYSSPVSHEIYDVNTLRQVVSLY</sequence>
<comment type="caution">
    <text evidence="3">The sequence shown here is derived from an EMBL/GenBank/DDBJ whole genome shotgun (WGS) entry which is preliminary data.</text>
</comment>
<keyword evidence="4" id="KW-1185">Reference proteome</keyword>
<protein>
    <submittedName>
        <fullName evidence="3">Uncharacterized protein</fullName>
    </submittedName>
</protein>
<name>A0AAV2HFF9_LYMST</name>
<dbReference type="Proteomes" id="UP001497497">
    <property type="component" value="Unassembled WGS sequence"/>
</dbReference>
<keyword evidence="2" id="KW-0812">Transmembrane</keyword>
<feature type="transmembrane region" description="Helical" evidence="2">
    <location>
        <begin position="6"/>
        <end position="23"/>
    </location>
</feature>
<evidence type="ECO:0000313" key="4">
    <source>
        <dbReference type="Proteomes" id="UP001497497"/>
    </source>
</evidence>
<evidence type="ECO:0000256" key="2">
    <source>
        <dbReference type="SAM" id="Phobius"/>
    </source>
</evidence>
<feature type="region of interest" description="Disordered" evidence="1">
    <location>
        <begin position="184"/>
        <end position="207"/>
    </location>
</feature>
<accession>A0AAV2HFF9</accession>